<dbReference type="Pfam" id="PF07731">
    <property type="entry name" value="Cu-oxidase_2"/>
    <property type="match status" value="1"/>
</dbReference>
<dbReference type="InterPro" id="IPR045087">
    <property type="entry name" value="Cu-oxidase_fam"/>
</dbReference>
<sequence length="751" mass="83360">MKSLLLLLVFFAIVGVQAQKSRMLPDYSDHECVRPCEDGGEPMVCRYDFVIETYQTMSKACYECASGNVTDCLRGHCITANGFIRNVLSVNRIVPGPSIQVCEGDTVIVDVDAVMAMTEGVGIHWHGILQKDAQHMDGVPMITQCPITFGTFQYKFHIEDEGTHLWHAHAGVQRGDGMFGSFVVRQPPSLEPQISLYDFDLPEHVIVINEWTDQPMDEVFAINNMGNAQTSGFSAILINAGFRYRFRIVSAGFLFCPLRISVDDHTLLLIATDGKPFVPFEVGSIDMLSAERYDFVLTAVREEGSFWFRATGLGACAASGTEGLAVIQYVTPGNNSATSGDLHLTDTVIVEPEKTPAPEIKGKVRSQITHLNSKPRGFRSQILSMDALSEDDDALLKKPDHQFILELSLNPVNNLHLFDPDLYPANSGPYATASSPQINGISNRLGPVPLLSQMDEIPKGHICNSSDLGDNCIGDWCECNHLLTVNLNDIVEIVITSPIPATTFIHPFHTHGFSFRVVAIDRLTEVMTPALFRELDEQGLIDRKLHLAPFKDTVALPDGGYAVIRFKADNPGVWFMHCHLLFHAELGMAIAMEVLDENGKLPPPPEGFPRCGPFSLPEEHEEGSDTHAHHVDSGSSSHPHVEHDSDDKARTHFSNSKKYATEVNERRSHRKFHTKMPSWVLPVIVSLGMAVAGLAIFSFVLWRQQMRRNRMDVWVSQAYHGKGGEKGWDPNDADEALFVSPKKQELLNLTR</sequence>
<dbReference type="CDD" id="cd13884">
    <property type="entry name" value="CuRO_2_tcLCC_insect_like"/>
    <property type="match status" value="1"/>
</dbReference>
<feature type="domain" description="Plastocyanin-like" evidence="7">
    <location>
        <begin position="216"/>
        <end position="329"/>
    </location>
</feature>
<dbReference type="Gene3D" id="2.60.40.420">
    <property type="entry name" value="Cupredoxins - blue copper proteins"/>
    <property type="match status" value="3"/>
</dbReference>
<dbReference type="FunFam" id="2.60.40.420:FF:000031">
    <property type="entry name" value="Laccase-2 isoform A"/>
    <property type="match status" value="1"/>
</dbReference>
<evidence type="ECO:0000256" key="1">
    <source>
        <dbReference type="ARBA" id="ARBA00010609"/>
    </source>
</evidence>
<keyword evidence="11" id="KW-1185">Reference proteome</keyword>
<dbReference type="PROSITE" id="PS00080">
    <property type="entry name" value="MULTICOPPER_OXIDASE2"/>
    <property type="match status" value="1"/>
</dbReference>
<dbReference type="EMBL" id="PZQS01000014">
    <property type="protein sequence ID" value="PVD18893.1"/>
    <property type="molecule type" value="Genomic_DNA"/>
</dbReference>
<dbReference type="GO" id="GO:0006826">
    <property type="term" value="P:iron ion transport"/>
    <property type="evidence" value="ECO:0007669"/>
    <property type="project" value="TreeGrafter"/>
</dbReference>
<evidence type="ECO:0000259" key="8">
    <source>
        <dbReference type="Pfam" id="PF07731"/>
    </source>
</evidence>
<dbReference type="CDD" id="cd13858">
    <property type="entry name" value="CuRO_1_tcLCC2_insect_like"/>
    <property type="match status" value="1"/>
</dbReference>
<evidence type="ECO:0000256" key="2">
    <source>
        <dbReference type="ARBA" id="ARBA00022723"/>
    </source>
</evidence>
<keyword evidence="5" id="KW-0472">Membrane</keyword>
<comment type="caution">
    <text evidence="10">The sequence shown here is derived from an EMBL/GenBank/DDBJ whole genome shotgun (WGS) entry which is preliminary data.</text>
</comment>
<evidence type="ECO:0000313" key="10">
    <source>
        <dbReference type="EMBL" id="PVD18893.1"/>
    </source>
</evidence>
<keyword evidence="5" id="KW-1133">Transmembrane helix</keyword>
<proteinExistence type="inferred from homology"/>
<evidence type="ECO:0000256" key="6">
    <source>
        <dbReference type="SAM" id="SignalP"/>
    </source>
</evidence>
<dbReference type="Proteomes" id="UP000245119">
    <property type="component" value="Linkage Group LG14"/>
</dbReference>
<reference evidence="10 11" key="1">
    <citation type="submission" date="2018-04" db="EMBL/GenBank/DDBJ databases">
        <title>The genome of golden apple snail Pomacea canaliculata provides insight into stress tolerance and invasive adaptation.</title>
        <authorList>
            <person name="Liu C."/>
            <person name="Liu B."/>
            <person name="Ren Y."/>
            <person name="Zhang Y."/>
            <person name="Wang H."/>
            <person name="Li S."/>
            <person name="Jiang F."/>
            <person name="Yin L."/>
            <person name="Zhang G."/>
            <person name="Qian W."/>
            <person name="Fan W."/>
        </authorList>
    </citation>
    <scope>NUCLEOTIDE SEQUENCE [LARGE SCALE GENOMIC DNA]</scope>
    <source>
        <strain evidence="10">SZHN2017</strain>
        <tissue evidence="10">Muscle</tissue>
    </source>
</reference>
<evidence type="ECO:0000256" key="5">
    <source>
        <dbReference type="SAM" id="Phobius"/>
    </source>
</evidence>
<evidence type="ECO:0000259" key="9">
    <source>
        <dbReference type="Pfam" id="PF07732"/>
    </source>
</evidence>
<gene>
    <name evidence="10" type="ORF">C0Q70_21451</name>
</gene>
<evidence type="ECO:0000256" key="4">
    <source>
        <dbReference type="SAM" id="MobiDB-lite"/>
    </source>
</evidence>
<dbReference type="FunFam" id="2.60.40.420:FF:000045">
    <property type="entry name" value="Laccase 2"/>
    <property type="match status" value="1"/>
</dbReference>
<dbReference type="STRING" id="400727.A0A2T7NCJ3"/>
<dbReference type="InterPro" id="IPR002355">
    <property type="entry name" value="Cu_oxidase_Cu_BS"/>
</dbReference>
<dbReference type="GO" id="GO:0016491">
    <property type="term" value="F:oxidoreductase activity"/>
    <property type="evidence" value="ECO:0007669"/>
    <property type="project" value="UniProtKB-KW"/>
</dbReference>
<dbReference type="InterPro" id="IPR001117">
    <property type="entry name" value="Cu-oxidase_2nd"/>
</dbReference>
<feature type="chain" id="PRO_5015605845" description="Plastocyanin-like domain-containing protein" evidence="6">
    <location>
        <begin position="19"/>
        <end position="751"/>
    </location>
</feature>
<feature type="region of interest" description="Disordered" evidence="4">
    <location>
        <begin position="601"/>
        <end position="668"/>
    </location>
</feature>
<dbReference type="InterPro" id="IPR008972">
    <property type="entry name" value="Cupredoxin"/>
</dbReference>
<keyword evidence="5" id="KW-0812">Transmembrane</keyword>
<feature type="domain" description="Plastocyanin-like" evidence="9">
    <location>
        <begin position="84"/>
        <end position="188"/>
    </location>
</feature>
<evidence type="ECO:0000313" key="11">
    <source>
        <dbReference type="Proteomes" id="UP000245119"/>
    </source>
</evidence>
<keyword evidence="2" id="KW-0479">Metal-binding</keyword>
<keyword evidence="3" id="KW-0560">Oxidoreductase</keyword>
<feature type="domain" description="Plastocyanin-like" evidence="8">
    <location>
        <begin position="464"/>
        <end position="596"/>
    </location>
</feature>
<feature type="signal peptide" evidence="6">
    <location>
        <begin position="1"/>
        <end position="18"/>
    </location>
</feature>
<dbReference type="OrthoDB" id="2121828at2759"/>
<dbReference type="Pfam" id="PF00394">
    <property type="entry name" value="Cu-oxidase"/>
    <property type="match status" value="1"/>
</dbReference>
<feature type="compositionally biased region" description="Basic and acidic residues" evidence="4">
    <location>
        <begin position="639"/>
        <end position="650"/>
    </location>
</feature>
<feature type="compositionally biased region" description="Basic and acidic residues" evidence="4">
    <location>
        <begin position="623"/>
        <end position="632"/>
    </location>
</feature>
<dbReference type="InterPro" id="IPR011706">
    <property type="entry name" value="Cu-oxidase_C"/>
</dbReference>
<comment type="similarity">
    <text evidence="1">Belongs to the multicopper oxidase family.</text>
</comment>
<protein>
    <recommendedName>
        <fullName evidence="12">Plastocyanin-like domain-containing protein</fullName>
    </recommendedName>
</protein>
<dbReference type="PANTHER" id="PTHR11709:SF232">
    <property type="entry name" value="STRAW, ISOFORM G"/>
    <property type="match status" value="1"/>
</dbReference>
<dbReference type="GO" id="GO:0005886">
    <property type="term" value="C:plasma membrane"/>
    <property type="evidence" value="ECO:0007669"/>
    <property type="project" value="TreeGrafter"/>
</dbReference>
<dbReference type="GO" id="GO:0005507">
    <property type="term" value="F:copper ion binding"/>
    <property type="evidence" value="ECO:0007669"/>
    <property type="project" value="InterPro"/>
</dbReference>
<evidence type="ECO:0008006" key="12">
    <source>
        <dbReference type="Google" id="ProtNLM"/>
    </source>
</evidence>
<feature type="transmembrane region" description="Helical" evidence="5">
    <location>
        <begin position="679"/>
        <end position="702"/>
    </location>
</feature>
<dbReference type="AlphaFoldDB" id="A0A2T7NCJ3"/>
<dbReference type="Pfam" id="PF07732">
    <property type="entry name" value="Cu-oxidase_3"/>
    <property type="match status" value="1"/>
</dbReference>
<dbReference type="CDD" id="cd13905">
    <property type="entry name" value="CuRO_3_tcLLC2_insect_like"/>
    <property type="match status" value="1"/>
</dbReference>
<accession>A0A2T7NCJ3</accession>
<evidence type="ECO:0000256" key="3">
    <source>
        <dbReference type="ARBA" id="ARBA00023002"/>
    </source>
</evidence>
<name>A0A2T7NCJ3_POMCA</name>
<evidence type="ECO:0000259" key="7">
    <source>
        <dbReference type="Pfam" id="PF00394"/>
    </source>
</evidence>
<keyword evidence="6" id="KW-0732">Signal</keyword>
<dbReference type="SUPFAM" id="SSF49503">
    <property type="entry name" value="Cupredoxins"/>
    <property type="match status" value="3"/>
</dbReference>
<dbReference type="InterPro" id="IPR011707">
    <property type="entry name" value="Cu-oxidase-like_N"/>
</dbReference>
<dbReference type="PANTHER" id="PTHR11709">
    <property type="entry name" value="MULTI-COPPER OXIDASE"/>
    <property type="match status" value="1"/>
</dbReference>
<organism evidence="10 11">
    <name type="scientific">Pomacea canaliculata</name>
    <name type="common">Golden apple snail</name>
    <dbReference type="NCBI Taxonomy" id="400727"/>
    <lineage>
        <taxon>Eukaryota</taxon>
        <taxon>Metazoa</taxon>
        <taxon>Spiralia</taxon>
        <taxon>Lophotrochozoa</taxon>
        <taxon>Mollusca</taxon>
        <taxon>Gastropoda</taxon>
        <taxon>Caenogastropoda</taxon>
        <taxon>Architaenioglossa</taxon>
        <taxon>Ampullarioidea</taxon>
        <taxon>Ampullariidae</taxon>
        <taxon>Pomacea</taxon>
    </lineage>
</organism>